<dbReference type="EMBL" id="CAJNOR010004791">
    <property type="protein sequence ID" value="CAF1527555.1"/>
    <property type="molecule type" value="Genomic_DNA"/>
</dbReference>
<comment type="caution">
    <text evidence="2">The sequence shown here is derived from an EMBL/GenBank/DDBJ whole genome shotgun (WGS) entry which is preliminary data.</text>
</comment>
<protein>
    <recommendedName>
        <fullName evidence="4">Pectinesterase</fullName>
    </recommendedName>
</protein>
<organism evidence="2 3">
    <name type="scientific">Adineta ricciae</name>
    <name type="common">Rotifer</name>
    <dbReference type="NCBI Taxonomy" id="249248"/>
    <lineage>
        <taxon>Eukaryota</taxon>
        <taxon>Metazoa</taxon>
        <taxon>Spiralia</taxon>
        <taxon>Gnathifera</taxon>
        <taxon>Rotifera</taxon>
        <taxon>Eurotatoria</taxon>
        <taxon>Bdelloidea</taxon>
        <taxon>Adinetida</taxon>
        <taxon>Adinetidae</taxon>
        <taxon>Adineta</taxon>
    </lineage>
</organism>
<reference evidence="2" key="1">
    <citation type="submission" date="2021-02" db="EMBL/GenBank/DDBJ databases">
        <authorList>
            <person name="Nowell W R."/>
        </authorList>
    </citation>
    <scope>NUCLEOTIDE SEQUENCE</scope>
</reference>
<dbReference type="Gene3D" id="2.160.20.10">
    <property type="entry name" value="Single-stranded right-handed beta-helix, Pectin lyase-like"/>
    <property type="match status" value="1"/>
</dbReference>
<dbReference type="Proteomes" id="UP000663828">
    <property type="component" value="Unassembled WGS sequence"/>
</dbReference>
<accession>A0A815V919</accession>
<feature type="signal peptide" evidence="1">
    <location>
        <begin position="1"/>
        <end position="16"/>
    </location>
</feature>
<dbReference type="SUPFAM" id="SSF51126">
    <property type="entry name" value="Pectin lyase-like"/>
    <property type="match status" value="1"/>
</dbReference>
<dbReference type="InterPro" id="IPR011050">
    <property type="entry name" value="Pectin_lyase_fold/virulence"/>
</dbReference>
<evidence type="ECO:0008006" key="4">
    <source>
        <dbReference type="Google" id="ProtNLM"/>
    </source>
</evidence>
<evidence type="ECO:0000256" key="1">
    <source>
        <dbReference type="SAM" id="SignalP"/>
    </source>
</evidence>
<keyword evidence="1" id="KW-0732">Signal</keyword>
<sequence length="200" mass="22356">MCTSFLLLIFALLLRASNVRFGPKHISEPSSPFYDTVRYIHVALIYDCARRDFTIEMVNYVAPTSFKANWATLAQSALQISQCHNTSHSLHPSSPLLLPTSASTSTNKLKTSCHHSIFVHHSQGNDAFHGSFQQPMKTIQAALHRARLRRQNTQTTLWIIIRAGTYYLGTNASESTTSSQRGVIALTSNDSNIVIENYED</sequence>
<proteinExistence type="predicted"/>
<keyword evidence="3" id="KW-1185">Reference proteome</keyword>
<dbReference type="AlphaFoldDB" id="A0A815V919"/>
<name>A0A815V919_ADIRI</name>
<evidence type="ECO:0000313" key="3">
    <source>
        <dbReference type="Proteomes" id="UP000663828"/>
    </source>
</evidence>
<feature type="non-terminal residue" evidence="2">
    <location>
        <position position="200"/>
    </location>
</feature>
<gene>
    <name evidence="2" type="ORF">XAT740_LOCUS41221</name>
</gene>
<feature type="chain" id="PRO_5032325708" description="Pectinesterase" evidence="1">
    <location>
        <begin position="17"/>
        <end position="200"/>
    </location>
</feature>
<dbReference type="InterPro" id="IPR012334">
    <property type="entry name" value="Pectin_lyas_fold"/>
</dbReference>
<evidence type="ECO:0000313" key="2">
    <source>
        <dbReference type="EMBL" id="CAF1527555.1"/>
    </source>
</evidence>